<feature type="chain" id="PRO_5015488630" evidence="1">
    <location>
        <begin position="23"/>
        <end position="648"/>
    </location>
</feature>
<proteinExistence type="predicted"/>
<dbReference type="EMBL" id="QEAS01000004">
    <property type="protein sequence ID" value="PWG81491.1"/>
    <property type="molecule type" value="Genomic_DNA"/>
</dbReference>
<dbReference type="Gene3D" id="3.90.1150.140">
    <property type="match status" value="1"/>
</dbReference>
<evidence type="ECO:0000259" key="2">
    <source>
        <dbReference type="Pfam" id="PF03372"/>
    </source>
</evidence>
<dbReference type="Gene3D" id="3.40.50.12170">
    <property type="entry name" value="Uncharacterised protein PF07075, DUF1343"/>
    <property type="match status" value="1"/>
</dbReference>
<organism evidence="5 6">
    <name type="scientific">Pararcticibacter amylolyticus</name>
    <dbReference type="NCBI Taxonomy" id="2173175"/>
    <lineage>
        <taxon>Bacteria</taxon>
        <taxon>Pseudomonadati</taxon>
        <taxon>Bacteroidota</taxon>
        <taxon>Sphingobacteriia</taxon>
        <taxon>Sphingobacteriales</taxon>
        <taxon>Sphingobacteriaceae</taxon>
        <taxon>Pararcticibacter</taxon>
    </lineage>
</organism>
<dbReference type="SUPFAM" id="SSF56219">
    <property type="entry name" value="DNase I-like"/>
    <property type="match status" value="1"/>
</dbReference>
<evidence type="ECO:0000313" key="5">
    <source>
        <dbReference type="EMBL" id="PWG81491.1"/>
    </source>
</evidence>
<gene>
    <name evidence="5" type="ORF">DDR33_06580</name>
</gene>
<dbReference type="InterPro" id="IPR005135">
    <property type="entry name" value="Endo/exonuclease/phosphatase"/>
</dbReference>
<evidence type="ECO:0000259" key="4">
    <source>
        <dbReference type="Pfam" id="PF20732"/>
    </source>
</evidence>
<reference evidence="5 6" key="1">
    <citation type="submission" date="2018-04" db="EMBL/GenBank/DDBJ databases">
        <title>Pedobacter chongqingensis sp. nov., isolated from a rottenly hemp rope.</title>
        <authorList>
            <person name="Cai Y."/>
        </authorList>
    </citation>
    <scope>NUCLEOTIDE SEQUENCE [LARGE SCALE GENOMIC DNA]</scope>
    <source>
        <strain evidence="5 6">FJ4-8</strain>
    </source>
</reference>
<dbReference type="PANTHER" id="PTHR42915:SF1">
    <property type="entry name" value="PEPTIDOGLYCAN BETA-N-ACETYLMURAMIDASE NAMZ"/>
    <property type="match status" value="1"/>
</dbReference>
<keyword evidence="1" id="KW-0732">Signal</keyword>
<feature type="signal peptide" evidence="1">
    <location>
        <begin position="1"/>
        <end position="22"/>
    </location>
</feature>
<dbReference type="RefSeq" id="WP_109414975.1">
    <property type="nucleotide sequence ID" value="NZ_QEAS01000004.1"/>
</dbReference>
<dbReference type="Gene3D" id="3.60.10.10">
    <property type="entry name" value="Endonuclease/exonuclease/phosphatase"/>
    <property type="match status" value="1"/>
</dbReference>
<dbReference type="Pfam" id="PF03372">
    <property type="entry name" value="Exo_endo_phos"/>
    <property type="match status" value="1"/>
</dbReference>
<feature type="domain" description="Peptidoglycan beta-N-acetylmuramidase NamZ N-terminal" evidence="3">
    <location>
        <begin position="55"/>
        <end position="253"/>
    </location>
</feature>
<accession>A0A2U2PJC0</accession>
<dbReference type="InterPro" id="IPR048502">
    <property type="entry name" value="NamZ_N"/>
</dbReference>
<feature type="domain" description="Endonuclease/exonuclease/phosphatase" evidence="2">
    <location>
        <begin position="420"/>
        <end position="636"/>
    </location>
</feature>
<dbReference type="Pfam" id="PF07075">
    <property type="entry name" value="NamZ_N"/>
    <property type="match status" value="1"/>
</dbReference>
<comment type="caution">
    <text evidence="5">The sequence shown here is derived from an EMBL/GenBank/DDBJ whole genome shotgun (WGS) entry which is preliminary data.</text>
</comment>
<dbReference type="AlphaFoldDB" id="A0A2U2PJC0"/>
<name>A0A2U2PJC0_9SPHI</name>
<dbReference type="OrthoDB" id="9801061at2"/>
<protein>
    <submittedName>
        <fullName evidence="5">Uncharacterized protein</fullName>
    </submittedName>
</protein>
<sequence>MGTAVKLFIAGIFALAMNHLSASQESSPIQHTDTVCIPGAERTEEYLPLLRNKKVALAGNHSSMIGRRRMIDSLLARGVSIVRVFSPEHGLYGKVAANTPVEDHADPVTHIQVISLFGHHQKPKPEELRGIDAILFDMQDVGVRFYTYISTLHYIMEACAEASIPVIILDRPNPNDGYIDGPVLYPRFKSFIGMHPVPIVHGMTIGEYARMINGEGWLRNRKKCSLTVIPVGNYRHGQSFDFKQPPSPNLNTPRSVFLYPSLCWFGATAVSDARGTFFPFQAIGSPLLKGKYDFAFTPKPITGMAERPAHANDTCYGIDLRNYPRGAFGIGGRLNLQWLLEMYKSYPEKALFFNGENAKSPDSILHFDYLVGNSLLREQIKRGFSEPAIRQTWEAGLKKYRKIRSKYLLYADPPAAIKVMTWNIHHGADKDEQDRLSHMASLINSSGAGIVGLQEVDSVCSRSDNMDQAAILASMTGMHHLFQKHFAFQGGAYGNALLSRYPIGKVSSFRLPILSDSSKTVAFFVADLHVSKKTMVKAAVVHMDYRDSRSRINQANMINRIIEKTKCRYLILTGDMNASPGTAEVTTLTKYLKDVTNTKDLTFPAGGTDRKIDYILSGKGLWPLSSYVLESTDSDHLPVISVLDLRLP</sequence>
<dbReference type="Proteomes" id="UP000245647">
    <property type="component" value="Unassembled WGS sequence"/>
</dbReference>
<dbReference type="InterPro" id="IPR048503">
    <property type="entry name" value="NamZ_C"/>
</dbReference>
<dbReference type="InterPro" id="IPR008302">
    <property type="entry name" value="NamZ"/>
</dbReference>
<dbReference type="GO" id="GO:0033922">
    <property type="term" value="F:peptidoglycan beta-N-acetylmuramidase activity"/>
    <property type="evidence" value="ECO:0007669"/>
    <property type="project" value="InterPro"/>
</dbReference>
<evidence type="ECO:0000259" key="3">
    <source>
        <dbReference type="Pfam" id="PF07075"/>
    </source>
</evidence>
<dbReference type="InterPro" id="IPR036691">
    <property type="entry name" value="Endo/exonu/phosph_ase_sf"/>
</dbReference>
<evidence type="ECO:0000313" key="6">
    <source>
        <dbReference type="Proteomes" id="UP000245647"/>
    </source>
</evidence>
<dbReference type="Pfam" id="PF20732">
    <property type="entry name" value="NamZ_C"/>
    <property type="match status" value="1"/>
</dbReference>
<evidence type="ECO:0000256" key="1">
    <source>
        <dbReference type="SAM" id="SignalP"/>
    </source>
</evidence>
<feature type="domain" description="Peptidoglycan beta-N-acetylmuramidase NamZ C-terminal" evidence="4">
    <location>
        <begin position="257"/>
        <end position="410"/>
    </location>
</feature>
<keyword evidence="6" id="KW-1185">Reference proteome</keyword>
<dbReference type="PANTHER" id="PTHR42915">
    <property type="entry name" value="HYPOTHETICAL 460 KDA PROTEIN IN FEUA-SIGW INTERGENIC REGION [PRECURSOR]"/>
    <property type="match status" value="1"/>
</dbReference>